<gene>
    <name evidence="3" type="ORF">BCR33DRAFT_845712</name>
</gene>
<dbReference type="GO" id="GO:0005794">
    <property type="term" value="C:Golgi apparatus"/>
    <property type="evidence" value="ECO:0007669"/>
    <property type="project" value="UniProtKB-ARBA"/>
</dbReference>
<evidence type="ECO:0000313" key="3">
    <source>
        <dbReference type="EMBL" id="ORY52589.1"/>
    </source>
</evidence>
<keyword evidence="4" id="KW-1185">Reference proteome</keyword>
<accession>A0A1Y2CZX8</accession>
<reference evidence="3 4" key="1">
    <citation type="submission" date="2016-07" db="EMBL/GenBank/DDBJ databases">
        <title>Pervasive Adenine N6-methylation of Active Genes in Fungi.</title>
        <authorList>
            <consortium name="DOE Joint Genome Institute"/>
            <person name="Mondo S.J."/>
            <person name="Dannebaum R.O."/>
            <person name="Kuo R.C."/>
            <person name="Labutti K."/>
            <person name="Haridas S."/>
            <person name="Kuo A."/>
            <person name="Salamov A."/>
            <person name="Ahrendt S.R."/>
            <person name="Lipzen A."/>
            <person name="Sullivan W."/>
            <person name="Andreopoulos W.B."/>
            <person name="Clum A."/>
            <person name="Lindquist E."/>
            <person name="Daum C."/>
            <person name="Ramamoorthy G.K."/>
            <person name="Gryganskyi A."/>
            <person name="Culley D."/>
            <person name="Magnuson J.K."/>
            <person name="James T.Y."/>
            <person name="O'Malley M.A."/>
            <person name="Stajich J.E."/>
            <person name="Spatafora J.W."/>
            <person name="Visel A."/>
            <person name="Grigoriev I.V."/>
        </authorList>
    </citation>
    <scope>NUCLEOTIDE SEQUENCE [LARGE SCALE GENOMIC DNA]</scope>
    <source>
        <strain evidence="3 4">JEL800</strain>
    </source>
</reference>
<dbReference type="InterPro" id="IPR032691">
    <property type="entry name" value="Mon2/Sec7/BIG1-like_HUS"/>
</dbReference>
<proteinExistence type="predicted"/>
<protein>
    <submittedName>
        <fullName evidence="3">Uncharacterized protein</fullName>
    </submittedName>
</protein>
<feature type="domain" description="Mon2 C-terminal" evidence="2">
    <location>
        <begin position="834"/>
        <end position="1056"/>
    </location>
</feature>
<dbReference type="OrthoDB" id="294853at2759"/>
<evidence type="ECO:0000259" key="2">
    <source>
        <dbReference type="Pfam" id="PF16206"/>
    </source>
</evidence>
<feature type="domain" description="Mon2 C-terminal" evidence="2">
    <location>
        <begin position="1118"/>
        <end position="1457"/>
    </location>
</feature>
<feature type="domain" description="Mon2/Sec7/BIG1-like HUS" evidence="1">
    <location>
        <begin position="161"/>
        <end position="293"/>
    </location>
</feature>
<dbReference type="InterPro" id="IPR016024">
    <property type="entry name" value="ARM-type_fold"/>
</dbReference>
<dbReference type="EMBL" id="MCGO01000003">
    <property type="protein sequence ID" value="ORY52589.1"/>
    <property type="molecule type" value="Genomic_DNA"/>
</dbReference>
<dbReference type="SUPFAM" id="SSF48371">
    <property type="entry name" value="ARM repeat"/>
    <property type="match status" value="1"/>
</dbReference>
<organism evidence="3 4">
    <name type="scientific">Rhizoclosmatium globosum</name>
    <dbReference type="NCBI Taxonomy" id="329046"/>
    <lineage>
        <taxon>Eukaryota</taxon>
        <taxon>Fungi</taxon>
        <taxon>Fungi incertae sedis</taxon>
        <taxon>Chytridiomycota</taxon>
        <taxon>Chytridiomycota incertae sedis</taxon>
        <taxon>Chytridiomycetes</taxon>
        <taxon>Chytridiales</taxon>
        <taxon>Chytriomycetaceae</taxon>
        <taxon>Rhizoclosmatium</taxon>
    </lineage>
</organism>
<dbReference type="STRING" id="329046.A0A1Y2CZX8"/>
<name>A0A1Y2CZX8_9FUNG</name>
<comment type="caution">
    <text evidence="3">The sequence shown here is derived from an EMBL/GenBank/DDBJ whole genome shotgun (WGS) entry which is preliminary data.</text>
</comment>
<dbReference type="Pfam" id="PF16206">
    <property type="entry name" value="Mon2_C"/>
    <property type="match status" value="2"/>
</dbReference>
<evidence type="ECO:0000313" key="4">
    <source>
        <dbReference type="Proteomes" id="UP000193642"/>
    </source>
</evidence>
<sequence>MSTDEAGRPMRPGSAGQGGLGGFLIQELGLLIVEAKKKNADVKDAADLLLALVKSLAGARPNPTLNSNDAIAKAAHYAPGHSLVSVAKVLRTMADQLASLDQNVQLKMLQTVLPLLTSYKLNTARFQITDREQYCNCYFEANRLHAFEKVDVEDETLSTVDACMLFQDLCLLAVGENTSFWRVSSLPKAVCLEFIESILKDHANVFKKHEAMLAILKERVCPMLMRSFSDKSEFPLLVRLLRVIHVLVKSFHDVLAMESEIFLSLYIKLLETDHGPPWLRVLVLESIKGLLQDMLGAVARILVSEKQASLIIPREVPDAPVTLKTDAPNPEVFVGLASTMLKTPCMELLDKDTAPTLPENYITAVAIQCTPVLPVLQDELLQAIEIATSTFPVTIATLAVLLIGNVDLEVYKITLRTYMGYTALIGLLGLVQQRDALIQSVCRITTPPTVILSCDASAAVRELTSFSSAAAQNFQTRVNHPMHLALGERNLMAMVSVAGLASQLESVLSRETWFFVLETLQAVEGMHSSGKTERRETVNPAADGVKMVEGGRKLSLNALANVAIALAGLEVEGSKMMEEKGLKEFVGALCLLSKDSAVQAASSALEKKESGKVVEDKSFAVGKLHEVFTLNVGRFVDPAPGEMFGMVVGCLIDIAHSQNCTPGIRAQVSTVFGDILALSIQHMEENENDKHGIRNGEIVEMALLEPLKRFMLVSADDVVPTGVPLTTGTPTTEVERVVKGPWFVDVQKVGLETVKKILMSSGHNLVHGWFLIFEVIRSVVVGGRKLGGASGGAVSSGALMNMVEASNSLDAAQSSKAAILVRSAFPSVQLVCGDFLGSLSPDVLFECIQTLGCFGSQPDDINISLTTIGLLWNISDNILTRRQKLEKEGKVESPANRSNPSLHVGSVEKLDASNGTSALSIPQNTRAMLTSRENITGPVTTKTMDVLWMHLLAHLSQLCSDLRPEVRNSANQTIFKTITINGRRLTLEAWDECIWNILFPLLERVKISSEQAELIQQAPQSNALAASGIPINPRDSPTKFWNETKTLTLTGITNLIIQFFPVLIDLGSGFEKTGVCGGAEVSATAIKSLKSLVRYTKDLVEADGTPGKVAPAIEKKMSELWRVAWDVWEALGQGIVASVLVKSASGFGSQLIDVEKLKAIHGPFPQATLVQYVSVFGDIHEVIASSFGLYELKRMLNVLSSLLLYHTTSPEGATVSKYKTDNVSDLETMSPFQEAVFNLITGTSPDFAKIQGAPEIIILCVAGFIRLPFVRLQSLSDAEKEKARLQPATGGMEKGFTYMTLAKRSIQCLVNYFEAHGSALTVYSGGIFEAMLACLDVPMRAKYDCPCPGTKDSTPLWRCAANASMTLVVMGLKNLEKYISALPKEILNSIYFQILEMFDGFFNPPSTMSMDELEVATSFDISIFETFEEDVLLHLGQLHVSDDLVKQHVEIICRCSKLYKSHMSSMLDISLPSSGVPTVGAGTLRSAQNSVTAPTHNSSLNLAKKILRDDVVSSPRGSLSSIPNVSVQPITPQTLSPKKMNLGTDVMPYGRENFSKVCLVSMVKLCSDELTDMKDARQRIATIAAPIVLDKMKEVITSYSSDRPLYGRLPLPRIRGEEILLVLSHLRDLQMRPGVLHQLIAEDKIHPLRSHILSGRSAHLFYLYPQLVDLMAAVAKAGRGSSMSPADVDEETLVDLVRYFFALVIFAFEAHAFPDSSICEAAGWDLGPDSDPTPGLILPGQQVYIKDANNFCLNLPDPDSPYLIDTFYKHGLLPSIVQAEGYVHAFCVGDYLTPGASKMIANGIRSAHVTINNSVPGNRYVQIYGQMDCGILGINCTQSAPEMYDDGGQYDSVRYRNCGKEPYSGVDTSVQGPTFDKYVEQAGDGFYCMRVCEGGMQENDPCNAKMDRDGCVKTMGMTWSDMAELGFTTVDVTRR</sequence>
<evidence type="ECO:0000259" key="1">
    <source>
        <dbReference type="Pfam" id="PF12783"/>
    </source>
</evidence>
<dbReference type="Pfam" id="PF12783">
    <property type="entry name" value="Sec7-like_HUS"/>
    <property type="match status" value="1"/>
</dbReference>
<dbReference type="Proteomes" id="UP000193642">
    <property type="component" value="Unassembled WGS sequence"/>
</dbReference>
<dbReference type="InterPro" id="IPR032817">
    <property type="entry name" value="Mon2_C"/>
</dbReference>